<dbReference type="AlphaFoldDB" id="A0A371NET1"/>
<accession>A0A371NET1</accession>
<reference evidence="1 2" key="1">
    <citation type="submission" date="2018-07" db="EMBL/GenBank/DDBJ databases">
        <title>Genomic Encyclopedia of Type Strains, Phase IV (KMG-IV): sequencing the most valuable type-strain genomes for metagenomic binning, comparative biology and taxonomic classification.</title>
        <authorList>
            <person name="Goeker M."/>
        </authorList>
    </citation>
    <scope>NUCLEOTIDE SEQUENCE [LARGE SCALE GENOMIC DNA]</scope>
    <source>
        <strain evidence="1 2">DSM 7466</strain>
    </source>
</reference>
<comment type="caution">
    <text evidence="1">The sequence shown here is derived from an EMBL/GenBank/DDBJ whole genome shotgun (WGS) entry which is preliminary data.</text>
</comment>
<evidence type="ECO:0000313" key="1">
    <source>
        <dbReference type="EMBL" id="REE29002.1"/>
    </source>
</evidence>
<sequence length="254" mass="29611">MNDPPLIENYVTYSEIRSRVNDNRMLDLRQYSWFYPTTLLPLFHLKKTKSLRCELHPRVKHYFEVMEQGNPGKGKTYIPFVELLHDRSERDPLKYVYDLLDKSYGGKDALCFLLSELTDNIYQHSKFTSAYILAQKYPKKGFIEICFLDDGVSIPQNFENHDYYFEYDSEAIIQAINGKSTKVTYPGDPERGYGLNNILKIFVEGGKGELLVVSRKGAFYKSQDAKMYELGNEFQGTLVSLRIHEGKLNIYKYI</sequence>
<proteinExistence type="predicted"/>
<evidence type="ECO:0008006" key="3">
    <source>
        <dbReference type="Google" id="ProtNLM"/>
    </source>
</evidence>
<dbReference type="RefSeq" id="WP_115892442.1">
    <property type="nucleotide sequence ID" value="NZ_QREL01000001.1"/>
</dbReference>
<evidence type="ECO:0000313" key="2">
    <source>
        <dbReference type="Proteomes" id="UP000256864"/>
    </source>
</evidence>
<dbReference type="Proteomes" id="UP000256864">
    <property type="component" value="Unassembled WGS sequence"/>
</dbReference>
<name>A0A371NET1_9EURY</name>
<organism evidence="1 2">
    <name type="scientific">Methanothermobacter defluvii</name>
    <dbReference type="NCBI Taxonomy" id="49339"/>
    <lineage>
        <taxon>Archaea</taxon>
        <taxon>Methanobacteriati</taxon>
        <taxon>Methanobacteriota</taxon>
        <taxon>Methanomada group</taxon>
        <taxon>Methanobacteria</taxon>
        <taxon>Methanobacteriales</taxon>
        <taxon>Methanobacteriaceae</taxon>
        <taxon>Methanothermobacter</taxon>
    </lineage>
</organism>
<keyword evidence="2" id="KW-1185">Reference proteome</keyword>
<dbReference type="EMBL" id="QREL01000001">
    <property type="protein sequence ID" value="REE29002.1"/>
    <property type="molecule type" value="Genomic_DNA"/>
</dbReference>
<gene>
    <name evidence="1" type="ORF">C7452_1035</name>
</gene>
<protein>
    <recommendedName>
        <fullName evidence="3">Histidine kinase/DNA gyrase B/HSP90-like ATPase</fullName>
    </recommendedName>
</protein>